<dbReference type="EMBL" id="FNHI01000025">
    <property type="protein sequence ID" value="SDN38078.1"/>
    <property type="molecule type" value="Genomic_DNA"/>
</dbReference>
<evidence type="ECO:0000256" key="4">
    <source>
        <dbReference type="ARBA" id="ARBA00047645"/>
    </source>
</evidence>
<dbReference type="GO" id="GO:0003998">
    <property type="term" value="F:acylphosphatase activity"/>
    <property type="evidence" value="ECO:0007669"/>
    <property type="project" value="UniProtKB-EC"/>
</dbReference>
<dbReference type="PROSITE" id="PS00151">
    <property type="entry name" value="ACYLPHOSPHATASE_2"/>
    <property type="match status" value="1"/>
</dbReference>
<evidence type="ECO:0000313" key="9">
    <source>
        <dbReference type="Proteomes" id="UP000199063"/>
    </source>
</evidence>
<evidence type="ECO:0000256" key="5">
    <source>
        <dbReference type="PROSITE-ProRule" id="PRU00520"/>
    </source>
</evidence>
<comment type="catalytic activity">
    <reaction evidence="4 5">
        <text>an acyl phosphate + H2O = a carboxylate + phosphate + H(+)</text>
        <dbReference type="Rhea" id="RHEA:14965"/>
        <dbReference type="ChEBI" id="CHEBI:15377"/>
        <dbReference type="ChEBI" id="CHEBI:15378"/>
        <dbReference type="ChEBI" id="CHEBI:29067"/>
        <dbReference type="ChEBI" id="CHEBI:43474"/>
        <dbReference type="ChEBI" id="CHEBI:59918"/>
        <dbReference type="EC" id="3.6.1.7"/>
    </reaction>
</comment>
<dbReference type="PANTHER" id="PTHR47268">
    <property type="entry name" value="ACYLPHOSPHATASE"/>
    <property type="match status" value="1"/>
</dbReference>
<evidence type="ECO:0000313" key="8">
    <source>
        <dbReference type="EMBL" id="SDN38078.1"/>
    </source>
</evidence>
<dbReference type="PANTHER" id="PTHR47268:SF4">
    <property type="entry name" value="ACYLPHOSPHATASE"/>
    <property type="match status" value="1"/>
</dbReference>
<feature type="active site" evidence="5">
    <location>
        <position position="35"/>
    </location>
</feature>
<dbReference type="PROSITE" id="PS51160">
    <property type="entry name" value="ACYLPHOSPHATASE_3"/>
    <property type="match status" value="1"/>
</dbReference>
<evidence type="ECO:0000256" key="6">
    <source>
        <dbReference type="RuleBase" id="RU004168"/>
    </source>
</evidence>
<dbReference type="Proteomes" id="UP000199063">
    <property type="component" value="Unassembled WGS sequence"/>
</dbReference>
<organism evidence="8 9">
    <name type="scientific">Streptomyces wuyuanensis</name>
    <dbReference type="NCBI Taxonomy" id="1196353"/>
    <lineage>
        <taxon>Bacteria</taxon>
        <taxon>Bacillati</taxon>
        <taxon>Actinomycetota</taxon>
        <taxon>Actinomycetes</taxon>
        <taxon>Kitasatosporales</taxon>
        <taxon>Streptomycetaceae</taxon>
        <taxon>Streptomyces</taxon>
    </lineage>
</organism>
<feature type="active site" evidence="5">
    <location>
        <position position="17"/>
    </location>
</feature>
<reference evidence="9" key="1">
    <citation type="submission" date="2016-10" db="EMBL/GenBank/DDBJ databases">
        <authorList>
            <person name="Varghese N."/>
            <person name="Submissions S."/>
        </authorList>
    </citation>
    <scope>NUCLEOTIDE SEQUENCE [LARGE SCALE GENOMIC DNA]</scope>
    <source>
        <strain evidence="9">CGMCC 4.7042</strain>
    </source>
</reference>
<evidence type="ECO:0000256" key="3">
    <source>
        <dbReference type="ARBA" id="ARBA00015991"/>
    </source>
</evidence>
<dbReference type="InterPro" id="IPR036046">
    <property type="entry name" value="Acylphosphatase-like_dom_sf"/>
</dbReference>
<dbReference type="SUPFAM" id="SSF54975">
    <property type="entry name" value="Acylphosphatase/BLUF domain-like"/>
    <property type="match status" value="1"/>
</dbReference>
<feature type="domain" description="Acylphosphatase-like" evidence="7">
    <location>
        <begin position="2"/>
        <end position="88"/>
    </location>
</feature>
<dbReference type="AlphaFoldDB" id="A0A1H0AXG0"/>
<proteinExistence type="inferred from homology"/>
<name>A0A1H0AXG0_9ACTN</name>
<keyword evidence="5" id="KW-0378">Hydrolase</keyword>
<evidence type="ECO:0000256" key="2">
    <source>
        <dbReference type="ARBA" id="ARBA00012150"/>
    </source>
</evidence>
<accession>A0A1H0AXG0</accession>
<gene>
    <name evidence="8" type="ORF">SAMN05444921_125113</name>
</gene>
<keyword evidence="9" id="KW-1185">Reference proteome</keyword>
<evidence type="ECO:0000256" key="1">
    <source>
        <dbReference type="ARBA" id="ARBA00005614"/>
    </source>
</evidence>
<dbReference type="InterPro" id="IPR001792">
    <property type="entry name" value="Acylphosphatase-like_dom"/>
</dbReference>
<comment type="similarity">
    <text evidence="1 6">Belongs to the acylphosphatase family.</text>
</comment>
<dbReference type="InterPro" id="IPR017968">
    <property type="entry name" value="Acylphosphatase_CS"/>
</dbReference>
<dbReference type="Gene3D" id="3.30.70.100">
    <property type="match status" value="1"/>
</dbReference>
<dbReference type="InterPro" id="IPR020456">
    <property type="entry name" value="Acylphosphatase"/>
</dbReference>
<dbReference type="Pfam" id="PF00708">
    <property type="entry name" value="Acylphosphatase"/>
    <property type="match status" value="1"/>
</dbReference>
<dbReference type="EC" id="3.6.1.7" evidence="2 5"/>
<protein>
    <recommendedName>
        <fullName evidence="3 5">acylphosphatase</fullName>
        <ecNumber evidence="2 5">3.6.1.7</ecNumber>
    </recommendedName>
</protein>
<sequence length="93" mass="10278">MRKRVVVSGTVQGVFYRDTCRRVAEEHAVTGWVRNLTDGRVEAVFEGGPDAVETLVRWARLGPPSADVRAAEVWDEEPEGLVRFEVRHSSGGG</sequence>
<evidence type="ECO:0000259" key="7">
    <source>
        <dbReference type="PROSITE" id="PS51160"/>
    </source>
</evidence>
<dbReference type="STRING" id="1196353.SAMN05444921_125113"/>